<dbReference type="Gene3D" id="3.40.462.20">
    <property type="match status" value="1"/>
</dbReference>
<dbReference type="InterPro" id="IPR036318">
    <property type="entry name" value="FAD-bd_PCMH-like_sf"/>
</dbReference>
<feature type="compositionally biased region" description="Low complexity" evidence="1">
    <location>
        <begin position="337"/>
        <end position="357"/>
    </location>
</feature>
<sequence>MSALFNTLSPATQANITYLEACIYGRRNGWYLPSSGTRTLPGGIGILLRKYGLAADNVLDALLVDARGRLLDRDAMGPDVFWAIRGGGGESFGVMLSWQVRLVPVPPTVTVFNVPVTAGQGAVDIVTQWQQVAPALPDNLMIRVVVQQQTANFQSLFLGTCDALLPVMSSRFPELGFNCSYCREMTWIQSVPYIHLGSGSTVEDLLNRTTSAPVLTNGYKATSDYVRRAIPRDAWAAIFAKLGQPNAALTILVLDPLRRGDQRRAGGGDAVPAPCRRAVQHPVHELLVHGRWGRGGADQVDQGPVRVHGAVREQEPQGGLLQLQGPRPGEEHRRGQRQQLRGRQGLGREILQGQLQEARSGQGQDRP</sequence>
<dbReference type="AlphaFoldDB" id="A0A8T0TWD1"/>
<dbReference type="SUPFAM" id="SSF56176">
    <property type="entry name" value="FAD-binding/transporter-associated domain-like"/>
    <property type="match status" value="1"/>
</dbReference>
<evidence type="ECO:0000313" key="4">
    <source>
        <dbReference type="Proteomes" id="UP000823388"/>
    </source>
</evidence>
<reference evidence="3" key="1">
    <citation type="submission" date="2020-05" db="EMBL/GenBank/DDBJ databases">
        <title>WGS assembly of Panicum virgatum.</title>
        <authorList>
            <person name="Lovell J.T."/>
            <person name="Jenkins J."/>
            <person name="Shu S."/>
            <person name="Juenger T.E."/>
            <person name="Schmutz J."/>
        </authorList>
    </citation>
    <scope>NUCLEOTIDE SEQUENCE</scope>
    <source>
        <strain evidence="3">AP13</strain>
    </source>
</reference>
<organism evidence="3 4">
    <name type="scientific">Panicum virgatum</name>
    <name type="common">Blackwell switchgrass</name>
    <dbReference type="NCBI Taxonomy" id="38727"/>
    <lineage>
        <taxon>Eukaryota</taxon>
        <taxon>Viridiplantae</taxon>
        <taxon>Streptophyta</taxon>
        <taxon>Embryophyta</taxon>
        <taxon>Tracheophyta</taxon>
        <taxon>Spermatophyta</taxon>
        <taxon>Magnoliopsida</taxon>
        <taxon>Liliopsida</taxon>
        <taxon>Poales</taxon>
        <taxon>Poaceae</taxon>
        <taxon>PACMAD clade</taxon>
        <taxon>Panicoideae</taxon>
        <taxon>Panicodae</taxon>
        <taxon>Paniceae</taxon>
        <taxon>Panicinae</taxon>
        <taxon>Panicum</taxon>
        <taxon>Panicum sect. Hiantes</taxon>
    </lineage>
</organism>
<name>A0A8T0TWD1_PANVG</name>
<feature type="region of interest" description="Disordered" evidence="1">
    <location>
        <begin position="311"/>
        <end position="367"/>
    </location>
</feature>
<dbReference type="Proteomes" id="UP000823388">
    <property type="component" value="Chromosome 4K"/>
</dbReference>
<dbReference type="PANTHER" id="PTHR32448">
    <property type="entry name" value="OS08G0158400 PROTEIN"/>
    <property type="match status" value="1"/>
</dbReference>
<comment type="caution">
    <text evidence="3">The sequence shown here is derived from an EMBL/GenBank/DDBJ whole genome shotgun (WGS) entry which is preliminary data.</text>
</comment>
<feature type="domain" description="FAD-binding PCMH-type" evidence="2">
    <location>
        <begin position="1"/>
        <end position="105"/>
    </location>
</feature>
<evidence type="ECO:0000313" key="3">
    <source>
        <dbReference type="EMBL" id="KAG2612209.1"/>
    </source>
</evidence>
<proteinExistence type="predicted"/>
<dbReference type="InterPro" id="IPR016169">
    <property type="entry name" value="FAD-bd_PCMH_sub2"/>
</dbReference>
<dbReference type="GO" id="GO:0016491">
    <property type="term" value="F:oxidoreductase activity"/>
    <property type="evidence" value="ECO:0007669"/>
    <property type="project" value="UniProtKB-ARBA"/>
</dbReference>
<accession>A0A8T0TWD1</accession>
<evidence type="ECO:0000259" key="2">
    <source>
        <dbReference type="PROSITE" id="PS51387"/>
    </source>
</evidence>
<keyword evidence="4" id="KW-1185">Reference proteome</keyword>
<protein>
    <recommendedName>
        <fullName evidence="2">FAD-binding PCMH-type domain-containing protein</fullName>
    </recommendedName>
</protein>
<dbReference type="Gene3D" id="3.30.465.10">
    <property type="match status" value="1"/>
</dbReference>
<dbReference type="PROSITE" id="PS51387">
    <property type="entry name" value="FAD_PCMH"/>
    <property type="match status" value="1"/>
</dbReference>
<dbReference type="GO" id="GO:0071949">
    <property type="term" value="F:FAD binding"/>
    <property type="evidence" value="ECO:0007669"/>
    <property type="project" value="InterPro"/>
</dbReference>
<feature type="compositionally biased region" description="Low complexity" evidence="1">
    <location>
        <begin position="316"/>
        <end position="327"/>
    </location>
</feature>
<evidence type="ECO:0000256" key="1">
    <source>
        <dbReference type="SAM" id="MobiDB-lite"/>
    </source>
</evidence>
<gene>
    <name evidence="3" type="ORF">PVAP13_4KG288210</name>
</gene>
<dbReference type="EMBL" id="CM029043">
    <property type="protein sequence ID" value="KAG2612209.1"/>
    <property type="molecule type" value="Genomic_DNA"/>
</dbReference>
<dbReference type="InterPro" id="IPR016166">
    <property type="entry name" value="FAD-bd_PCMH"/>
</dbReference>